<dbReference type="InterPro" id="IPR029069">
    <property type="entry name" value="HotDog_dom_sf"/>
</dbReference>
<keyword evidence="7 11" id="KW-0276">Fatty acid metabolism</keyword>
<comment type="caution">
    <text evidence="14">The sequence shown here is derived from an EMBL/GenBank/DDBJ whole genome shotgun (WGS) entry which is preliminary data.</text>
</comment>
<evidence type="ECO:0000256" key="7">
    <source>
        <dbReference type="ARBA" id="ARBA00022832"/>
    </source>
</evidence>
<dbReference type="GO" id="GO:0016297">
    <property type="term" value="F:fatty acyl-[ACP] hydrolase activity"/>
    <property type="evidence" value="ECO:0007669"/>
    <property type="project" value="InterPro"/>
</dbReference>
<evidence type="ECO:0000313" key="14">
    <source>
        <dbReference type="EMBL" id="KAF7124229.1"/>
    </source>
</evidence>
<evidence type="ECO:0000256" key="9">
    <source>
        <dbReference type="ARBA" id="ARBA00023098"/>
    </source>
</evidence>
<evidence type="ECO:0000256" key="1">
    <source>
        <dbReference type="ARBA" id="ARBA00004229"/>
    </source>
</evidence>
<dbReference type="Proteomes" id="UP000626092">
    <property type="component" value="Unassembled WGS sequence"/>
</dbReference>
<dbReference type="EMBL" id="WJXA01000012">
    <property type="protein sequence ID" value="KAF7124229.1"/>
    <property type="molecule type" value="Genomic_DNA"/>
</dbReference>
<evidence type="ECO:0000256" key="11">
    <source>
        <dbReference type="RuleBase" id="RU363096"/>
    </source>
</evidence>
<dbReference type="AlphaFoldDB" id="A0A834G4B4"/>
<dbReference type="EC" id="3.1.2.-" evidence="11"/>
<dbReference type="InterPro" id="IPR002864">
    <property type="entry name" value="Acyl-ACP_thioesterase_NHD"/>
</dbReference>
<evidence type="ECO:0000256" key="4">
    <source>
        <dbReference type="ARBA" id="ARBA00022528"/>
    </source>
</evidence>
<dbReference type="PANTHER" id="PTHR31727">
    <property type="entry name" value="OLEOYL-ACYL CARRIER PROTEIN THIOESTERASE 1, CHLOROPLASTIC"/>
    <property type="match status" value="1"/>
</dbReference>
<evidence type="ECO:0000256" key="6">
    <source>
        <dbReference type="ARBA" id="ARBA00022801"/>
    </source>
</evidence>
<keyword evidence="8" id="KW-0809">Transit peptide</keyword>
<dbReference type="Pfam" id="PF01643">
    <property type="entry name" value="Acyl-ACP_TE"/>
    <property type="match status" value="1"/>
</dbReference>
<dbReference type="GO" id="GO:0009507">
    <property type="term" value="C:chloroplast"/>
    <property type="evidence" value="ECO:0007669"/>
    <property type="project" value="UniProtKB-SubCell"/>
</dbReference>
<keyword evidence="9 11" id="KW-0443">Lipid metabolism</keyword>
<evidence type="ECO:0000256" key="5">
    <source>
        <dbReference type="ARBA" id="ARBA00022640"/>
    </source>
</evidence>
<name>A0A834G4B4_RHOSS</name>
<organism evidence="14 15">
    <name type="scientific">Rhododendron simsii</name>
    <name type="common">Sims's rhododendron</name>
    <dbReference type="NCBI Taxonomy" id="118357"/>
    <lineage>
        <taxon>Eukaryota</taxon>
        <taxon>Viridiplantae</taxon>
        <taxon>Streptophyta</taxon>
        <taxon>Embryophyta</taxon>
        <taxon>Tracheophyta</taxon>
        <taxon>Spermatophyta</taxon>
        <taxon>Magnoliopsida</taxon>
        <taxon>eudicotyledons</taxon>
        <taxon>Gunneridae</taxon>
        <taxon>Pentapetalae</taxon>
        <taxon>asterids</taxon>
        <taxon>Ericales</taxon>
        <taxon>Ericaceae</taxon>
        <taxon>Ericoideae</taxon>
        <taxon>Rhodoreae</taxon>
        <taxon>Rhododendron</taxon>
    </lineage>
</organism>
<feature type="domain" description="Acyl-ACP thioesterase-like C-terminal" evidence="13">
    <location>
        <begin position="94"/>
        <end position="201"/>
    </location>
</feature>
<accession>A0A834G4B4</accession>
<sequence length="212" mass="24453">MLKIVPQGHRGEVIEIETWIAASGRNGIRRDWVLRDLASGVVFAVATSTLVAMNKQTRRVSKMPEEVRDELSTFFCEKQVLKENFKERIEKLNDKAKYVTSDLKPMWSDLDVNYHVNNVKYVKWILETVPEGFLKDHQISSMILEYKRECTSCDIVRSLCEPQEDEILGCINGAPFKYTHLLQIQGDTKNADVVRARTLWKLKKMSTVPFST</sequence>
<dbReference type="PANTHER" id="PTHR31727:SF10">
    <property type="entry name" value="ACYL-[ACYL-CARRIER-PROTEIN] HYDROLASE"/>
    <property type="match status" value="1"/>
</dbReference>
<keyword evidence="4 11" id="KW-0150">Chloroplast</keyword>
<dbReference type="Gene3D" id="3.10.129.10">
    <property type="entry name" value="Hotdog Thioesterase"/>
    <property type="match status" value="1"/>
</dbReference>
<dbReference type="SUPFAM" id="SSF54637">
    <property type="entry name" value="Thioesterase/thiol ester dehydrase-isomerase"/>
    <property type="match status" value="2"/>
</dbReference>
<keyword evidence="15" id="KW-1185">Reference proteome</keyword>
<evidence type="ECO:0000313" key="15">
    <source>
        <dbReference type="Proteomes" id="UP000626092"/>
    </source>
</evidence>
<dbReference type="InterPro" id="IPR045023">
    <property type="entry name" value="FATA/B"/>
</dbReference>
<evidence type="ECO:0000259" key="12">
    <source>
        <dbReference type="Pfam" id="PF01643"/>
    </source>
</evidence>
<evidence type="ECO:0000256" key="3">
    <source>
        <dbReference type="ARBA" id="ARBA00022516"/>
    </source>
</evidence>
<comment type="subcellular location">
    <subcellularLocation>
        <location evidence="1 11">Plastid</location>
        <location evidence="1 11">Chloroplast</location>
    </subcellularLocation>
</comment>
<evidence type="ECO:0000256" key="8">
    <source>
        <dbReference type="ARBA" id="ARBA00022946"/>
    </source>
</evidence>
<evidence type="ECO:0000256" key="2">
    <source>
        <dbReference type="ARBA" id="ARBA00006500"/>
    </source>
</evidence>
<dbReference type="OrthoDB" id="618395at2759"/>
<evidence type="ECO:0000256" key="10">
    <source>
        <dbReference type="ARBA" id="ARBA00023160"/>
    </source>
</evidence>
<protein>
    <recommendedName>
        <fullName evidence="11">Acyl-[acyl-carrier-protein] hydrolase</fullName>
        <ecNumber evidence="11">3.1.2.-</ecNumber>
    </recommendedName>
</protein>
<dbReference type="InterPro" id="IPR049427">
    <property type="entry name" value="Acyl-ACP_TE_C"/>
</dbReference>
<feature type="domain" description="Acyl-ACP thioesterase N-terminal hotdog" evidence="12">
    <location>
        <begin position="11"/>
        <end position="70"/>
    </location>
</feature>
<gene>
    <name evidence="14" type="ORF">RHSIM_Rhsim12G0088000</name>
</gene>
<keyword evidence="10 11" id="KW-0275">Fatty acid biosynthesis</keyword>
<reference evidence="14" key="1">
    <citation type="submission" date="2019-11" db="EMBL/GenBank/DDBJ databases">
        <authorList>
            <person name="Liu Y."/>
            <person name="Hou J."/>
            <person name="Li T.-Q."/>
            <person name="Guan C.-H."/>
            <person name="Wu X."/>
            <person name="Wu H.-Z."/>
            <person name="Ling F."/>
            <person name="Zhang R."/>
            <person name="Shi X.-G."/>
            <person name="Ren J.-P."/>
            <person name="Chen E.-F."/>
            <person name="Sun J.-M."/>
        </authorList>
    </citation>
    <scope>NUCLEOTIDE SEQUENCE</scope>
    <source>
        <strain evidence="14">Adult_tree_wgs_1</strain>
        <tissue evidence="14">Leaves</tissue>
    </source>
</reference>
<keyword evidence="5 11" id="KW-0934">Plastid</keyword>
<keyword evidence="3 11" id="KW-0444">Lipid biosynthesis</keyword>
<proteinExistence type="inferred from homology"/>
<evidence type="ECO:0000259" key="13">
    <source>
        <dbReference type="Pfam" id="PF20791"/>
    </source>
</evidence>
<comment type="function">
    <text evidence="11">Plays an essential role in chain termination during de novo fatty acid synthesis.</text>
</comment>
<dbReference type="GO" id="GO:0000036">
    <property type="term" value="F:acyl carrier activity"/>
    <property type="evidence" value="ECO:0007669"/>
    <property type="project" value="TreeGrafter"/>
</dbReference>
<keyword evidence="6 11" id="KW-0378">Hydrolase</keyword>
<comment type="similarity">
    <text evidence="2 11">Belongs to the acyl-ACP thioesterase family.</text>
</comment>
<dbReference type="Pfam" id="PF20791">
    <property type="entry name" value="Acyl-ACP_TE_C"/>
    <property type="match status" value="1"/>
</dbReference>